<dbReference type="AlphaFoldDB" id="A0A669PZU0"/>
<organism evidence="3 4">
    <name type="scientific">Phasianus colchicus</name>
    <name type="common">Common pheasant</name>
    <dbReference type="NCBI Taxonomy" id="9054"/>
    <lineage>
        <taxon>Eukaryota</taxon>
        <taxon>Metazoa</taxon>
        <taxon>Chordata</taxon>
        <taxon>Craniata</taxon>
        <taxon>Vertebrata</taxon>
        <taxon>Euteleostomi</taxon>
        <taxon>Archelosauria</taxon>
        <taxon>Archosauria</taxon>
        <taxon>Dinosauria</taxon>
        <taxon>Saurischia</taxon>
        <taxon>Theropoda</taxon>
        <taxon>Coelurosauria</taxon>
        <taxon>Aves</taxon>
        <taxon>Neognathae</taxon>
        <taxon>Galloanserae</taxon>
        <taxon>Galliformes</taxon>
        <taxon>Phasianidae</taxon>
        <taxon>Phasianinae</taxon>
        <taxon>Phasianus</taxon>
    </lineage>
</organism>
<dbReference type="PROSITE" id="PS50041">
    <property type="entry name" value="C_TYPE_LECTIN_2"/>
    <property type="match status" value="1"/>
</dbReference>
<evidence type="ECO:0000259" key="2">
    <source>
        <dbReference type="PROSITE" id="PS50041"/>
    </source>
</evidence>
<dbReference type="GO" id="GO:0005886">
    <property type="term" value="C:plasma membrane"/>
    <property type="evidence" value="ECO:0007669"/>
    <property type="project" value="UniProtKB-SubCell"/>
</dbReference>
<dbReference type="SUPFAM" id="SSF56436">
    <property type="entry name" value="C-type lectin-like"/>
    <property type="match status" value="1"/>
</dbReference>
<sequence length="243" mass="27421">MGGVVCGRRGQSARFFPSRPGFKKVAPWRERGRARRFVRDGERAAELEIFAVCIAWRRGYGCRNGWADSERRCWSRFGSRMGQRRRTETEGAVGGIRTETQRSVFTVDPREVFAKKSAPPAPLCPQPDLCVPLCPHMAGAAPHLCTAMGGRERLSASPQREQFMLRYRGPANCWLGLHRAEGDEHWTWADGSAFTNWFEVRGGGRCAYLNGDRISSALCHTEKLWVCSRADSFILWRNGTNPQ</sequence>
<dbReference type="InterPro" id="IPR050828">
    <property type="entry name" value="C-type_lectin/matrix_domain"/>
</dbReference>
<comment type="subcellular location">
    <subcellularLocation>
        <location evidence="1">Cell membrane</location>
        <topology evidence="1">Single-pass type II membrane protein</topology>
    </subcellularLocation>
</comment>
<dbReference type="InterPro" id="IPR016186">
    <property type="entry name" value="C-type_lectin-like/link_sf"/>
</dbReference>
<dbReference type="PANTHER" id="PTHR45710:SF35">
    <property type="entry name" value="C-TYPE LECTIN DOMAIN FAMILY 2 MEMBER D"/>
    <property type="match status" value="1"/>
</dbReference>
<reference evidence="3" key="2">
    <citation type="submission" date="2025-09" db="UniProtKB">
        <authorList>
            <consortium name="Ensembl"/>
        </authorList>
    </citation>
    <scope>IDENTIFICATION</scope>
</reference>
<dbReference type="InterPro" id="IPR016187">
    <property type="entry name" value="CTDL_fold"/>
</dbReference>
<dbReference type="Proteomes" id="UP000472261">
    <property type="component" value="Unplaced"/>
</dbReference>
<dbReference type="InterPro" id="IPR001304">
    <property type="entry name" value="C-type_lectin-like"/>
</dbReference>
<dbReference type="Gene3D" id="3.10.100.10">
    <property type="entry name" value="Mannose-Binding Protein A, subunit A"/>
    <property type="match status" value="1"/>
</dbReference>
<accession>A0A669PZU0</accession>
<name>A0A669PZU0_PHACC</name>
<proteinExistence type="predicted"/>
<keyword evidence="4" id="KW-1185">Reference proteome</keyword>
<evidence type="ECO:0000256" key="1">
    <source>
        <dbReference type="ARBA" id="ARBA00004401"/>
    </source>
</evidence>
<protein>
    <recommendedName>
        <fullName evidence="2">C-type lectin domain-containing protein</fullName>
    </recommendedName>
</protein>
<dbReference type="Pfam" id="PF00059">
    <property type="entry name" value="Lectin_C"/>
    <property type="match status" value="1"/>
</dbReference>
<dbReference type="PANTHER" id="PTHR45710">
    <property type="entry name" value="C-TYPE LECTIN DOMAIN-CONTAINING PROTEIN 180"/>
    <property type="match status" value="1"/>
</dbReference>
<evidence type="ECO:0000313" key="4">
    <source>
        <dbReference type="Proteomes" id="UP000472261"/>
    </source>
</evidence>
<evidence type="ECO:0000313" key="3">
    <source>
        <dbReference type="Ensembl" id="ENSPCLP00000013819.1"/>
    </source>
</evidence>
<feature type="domain" description="C-type lectin" evidence="2">
    <location>
        <begin position="141"/>
        <end position="228"/>
    </location>
</feature>
<reference evidence="3" key="1">
    <citation type="submission" date="2025-08" db="UniProtKB">
        <authorList>
            <consortium name="Ensembl"/>
        </authorList>
    </citation>
    <scope>IDENTIFICATION</scope>
</reference>
<dbReference type="Ensembl" id="ENSPCLT00000018389.1">
    <property type="protein sequence ID" value="ENSPCLP00000013819.1"/>
    <property type="gene ID" value="ENSPCLG00000011355.1"/>
</dbReference>